<evidence type="ECO:0000256" key="9">
    <source>
        <dbReference type="RuleBase" id="RU366001"/>
    </source>
</evidence>
<dbReference type="EMBL" id="PDWN01000011">
    <property type="protein sequence ID" value="KAF1693495.1"/>
    <property type="molecule type" value="Genomic_DNA"/>
</dbReference>
<feature type="compositionally biased region" description="Polar residues" evidence="10">
    <location>
        <begin position="1"/>
        <end position="14"/>
    </location>
</feature>
<dbReference type="PANTHER" id="PTHR30406:SF8">
    <property type="entry name" value="SULFATE TRANSPORT SYSTEM PERMEASE PROTEIN CYST"/>
    <property type="match status" value="1"/>
</dbReference>
<dbReference type="NCBIfam" id="TIGR02139">
    <property type="entry name" value="permease_CysT"/>
    <property type="match status" value="1"/>
</dbReference>
<feature type="transmembrane region" description="Helical" evidence="9">
    <location>
        <begin position="158"/>
        <end position="178"/>
    </location>
</feature>
<reference evidence="12 13" key="1">
    <citation type="submission" date="2017-10" db="EMBL/GenBank/DDBJ databases">
        <title>Whole genome sequencing of members of genus Pseudoxanthomonas.</title>
        <authorList>
            <person name="Kumar S."/>
            <person name="Bansal K."/>
            <person name="Kaur A."/>
            <person name="Patil P."/>
            <person name="Sharma S."/>
            <person name="Patil P.B."/>
        </authorList>
    </citation>
    <scope>NUCLEOTIDE SEQUENCE [LARGE SCALE GENOMIC DNA]</scope>
    <source>
        <strain evidence="12 13">DSM 17801</strain>
    </source>
</reference>
<feature type="transmembrane region" description="Helical" evidence="9">
    <location>
        <begin position="32"/>
        <end position="57"/>
    </location>
</feature>
<proteinExistence type="inferred from homology"/>
<evidence type="ECO:0000256" key="1">
    <source>
        <dbReference type="ARBA" id="ARBA00004651"/>
    </source>
</evidence>
<feature type="transmembrane region" description="Helical" evidence="9">
    <location>
        <begin position="207"/>
        <end position="225"/>
    </location>
</feature>
<accession>A0ABQ6Z5L7</accession>
<dbReference type="CDD" id="cd06261">
    <property type="entry name" value="TM_PBP2"/>
    <property type="match status" value="1"/>
</dbReference>
<evidence type="ECO:0000259" key="11">
    <source>
        <dbReference type="PROSITE" id="PS50928"/>
    </source>
</evidence>
<evidence type="ECO:0000256" key="4">
    <source>
        <dbReference type="ARBA" id="ARBA00022692"/>
    </source>
</evidence>
<evidence type="ECO:0000256" key="5">
    <source>
        <dbReference type="ARBA" id="ARBA00022989"/>
    </source>
</evidence>
<evidence type="ECO:0000256" key="6">
    <source>
        <dbReference type="ARBA" id="ARBA00023032"/>
    </source>
</evidence>
<evidence type="ECO:0000256" key="2">
    <source>
        <dbReference type="ARBA" id="ARBA00011779"/>
    </source>
</evidence>
<evidence type="ECO:0000313" key="13">
    <source>
        <dbReference type="Proteomes" id="UP000788419"/>
    </source>
</evidence>
<evidence type="ECO:0000256" key="3">
    <source>
        <dbReference type="ARBA" id="ARBA00022448"/>
    </source>
</evidence>
<feature type="domain" description="ABC transmembrane type-1" evidence="11">
    <location>
        <begin position="79"/>
        <end position="282"/>
    </location>
</feature>
<name>A0ABQ6Z5L7_9GAMM</name>
<keyword evidence="13" id="KW-1185">Reference proteome</keyword>
<gene>
    <name evidence="12" type="primary">cysT</name>
    <name evidence="12" type="ORF">CSC65_11875</name>
</gene>
<keyword evidence="6 9" id="KW-0764">Sulfate transport</keyword>
<dbReference type="Gene3D" id="1.10.3720.10">
    <property type="entry name" value="MetI-like"/>
    <property type="match status" value="1"/>
</dbReference>
<comment type="similarity">
    <text evidence="9">Belongs to the binding-protein-dependent transport system permease family. CysTW subfamily.</text>
</comment>
<comment type="subcellular location">
    <subcellularLocation>
        <location evidence="1">Cell membrane</location>
        <topology evidence="1">Multi-pass membrane protein</topology>
    </subcellularLocation>
</comment>
<comment type="function">
    <text evidence="9">Part of the ABC transporter complex (TC 3.A.1.6.1) involved in sulfate/thiosulfate import.</text>
</comment>
<feature type="transmembrane region" description="Helical" evidence="9">
    <location>
        <begin position="117"/>
        <end position="138"/>
    </location>
</feature>
<dbReference type="Pfam" id="PF00528">
    <property type="entry name" value="BPD_transp_1"/>
    <property type="match status" value="1"/>
</dbReference>
<dbReference type="InterPro" id="IPR005667">
    <property type="entry name" value="Sulph_transpt2"/>
</dbReference>
<feature type="region of interest" description="Disordered" evidence="10">
    <location>
        <begin position="1"/>
        <end position="21"/>
    </location>
</feature>
<comment type="subunit">
    <text evidence="2">The complex is composed of two ATP-binding proteins (CysA), two transmembrane proteins (CysT and CysW) and a solute-binding protein (CysP).</text>
</comment>
<dbReference type="PANTHER" id="PTHR30406">
    <property type="entry name" value="SULFATE TRANSPORT SYSTEM PERMEASE PROTEIN"/>
    <property type="match status" value="1"/>
</dbReference>
<organism evidence="12 13">
    <name type="scientific">Pseudoxanthomonas daejeonensis</name>
    <dbReference type="NCBI Taxonomy" id="266062"/>
    <lineage>
        <taxon>Bacteria</taxon>
        <taxon>Pseudomonadati</taxon>
        <taxon>Pseudomonadota</taxon>
        <taxon>Gammaproteobacteria</taxon>
        <taxon>Lysobacterales</taxon>
        <taxon>Lysobacteraceae</taxon>
        <taxon>Pseudoxanthomonas</taxon>
    </lineage>
</organism>
<protein>
    <recommendedName>
        <fullName evidence="9">Sulfate transport system permease protein CysT</fullName>
    </recommendedName>
</protein>
<comment type="function">
    <text evidence="8">Part of the ABC transporter complex CysAWTP (TC 3.A.1.6.1) involved in sulfate/thiosulfate import. Probably responsible for the translocation of the substrate across the membrane.</text>
</comment>
<dbReference type="NCBIfam" id="TIGR00969">
    <property type="entry name" value="3a0106s02"/>
    <property type="match status" value="1"/>
</dbReference>
<feature type="transmembrane region" description="Helical" evidence="9">
    <location>
        <begin position="77"/>
        <end position="105"/>
    </location>
</feature>
<dbReference type="InterPro" id="IPR000515">
    <property type="entry name" value="MetI-like"/>
</dbReference>
<dbReference type="PROSITE" id="PS50928">
    <property type="entry name" value="ABC_TM1"/>
    <property type="match status" value="1"/>
</dbReference>
<keyword evidence="5 9" id="KW-1133">Transmembrane helix</keyword>
<keyword evidence="4 9" id="KW-0812">Transmembrane</keyword>
<comment type="caution">
    <text evidence="12">The sequence shown here is derived from an EMBL/GenBank/DDBJ whole genome shotgun (WGS) entry which is preliminary data.</text>
</comment>
<evidence type="ECO:0000256" key="10">
    <source>
        <dbReference type="SAM" id="MobiDB-lite"/>
    </source>
</evidence>
<dbReference type="SUPFAM" id="SSF161098">
    <property type="entry name" value="MetI-like"/>
    <property type="match status" value="1"/>
</dbReference>
<dbReference type="InterPro" id="IPR011865">
    <property type="entry name" value="CysT_permease"/>
</dbReference>
<keyword evidence="7 9" id="KW-0472">Membrane</keyword>
<feature type="transmembrane region" description="Helical" evidence="9">
    <location>
        <begin position="261"/>
        <end position="285"/>
    </location>
</feature>
<evidence type="ECO:0000313" key="12">
    <source>
        <dbReference type="EMBL" id="KAF1693495.1"/>
    </source>
</evidence>
<dbReference type="Proteomes" id="UP000788419">
    <property type="component" value="Unassembled WGS sequence"/>
</dbReference>
<evidence type="ECO:0000256" key="8">
    <source>
        <dbReference type="ARBA" id="ARBA00025323"/>
    </source>
</evidence>
<evidence type="ECO:0000256" key="7">
    <source>
        <dbReference type="ARBA" id="ARBA00023136"/>
    </source>
</evidence>
<comment type="caution">
    <text evidence="9">Lacks conserved residue(s) required for the propagation of feature annotation.</text>
</comment>
<sequence>MTTGSTTIDANGTPPQGGVAVSGRRRRVIPGFGLSLGYTMAWLGLIVLLPLLGLFVHSAQLGLDGLWRIWTEPRVLAALRISFGTALAAAAFNAVMGTLVAWVFVRYRFPGRRLFDAMIDLPFALPTAVAGIALTALYGPNGWMGRWLESVGIKVAYTPLGITVALVFIGLPFVVRVVQPVLAEVERELEEAAATLGAGRWQTVRRVVLPTLWPAVLAGFALAFARGVGEYGSVIFIAGNIPQVSEIAPLLITIKLEEFDYAGATAIAAAMLLLSFALLLLINTLQSRMARGERRGGG</sequence>
<dbReference type="InterPro" id="IPR035906">
    <property type="entry name" value="MetI-like_sf"/>
</dbReference>
<keyword evidence="3 9" id="KW-0813">Transport</keyword>